<dbReference type="AlphaFoldDB" id="X1I274"/>
<dbReference type="EMBL" id="BARU01016306">
    <property type="protein sequence ID" value="GAH60179.1"/>
    <property type="molecule type" value="Genomic_DNA"/>
</dbReference>
<sequence length="31" mass="3339">RLVRQELSDAFAARGRAVTITGVPAPTTLRD</sequence>
<gene>
    <name evidence="1" type="ORF">S03H2_27301</name>
</gene>
<accession>X1I274</accession>
<protein>
    <submittedName>
        <fullName evidence="1">Uncharacterized protein</fullName>
    </submittedName>
</protein>
<name>X1I274_9ZZZZ</name>
<proteinExistence type="predicted"/>
<comment type="caution">
    <text evidence="1">The sequence shown here is derived from an EMBL/GenBank/DDBJ whole genome shotgun (WGS) entry which is preliminary data.</text>
</comment>
<feature type="non-terminal residue" evidence="1">
    <location>
        <position position="1"/>
    </location>
</feature>
<reference evidence="1" key="1">
    <citation type="journal article" date="2014" name="Front. Microbiol.">
        <title>High frequency of phylogenetically diverse reductive dehalogenase-homologous genes in deep subseafloor sedimentary metagenomes.</title>
        <authorList>
            <person name="Kawai M."/>
            <person name="Futagami T."/>
            <person name="Toyoda A."/>
            <person name="Takaki Y."/>
            <person name="Nishi S."/>
            <person name="Hori S."/>
            <person name="Arai W."/>
            <person name="Tsubouchi T."/>
            <person name="Morono Y."/>
            <person name="Uchiyama I."/>
            <person name="Ito T."/>
            <person name="Fujiyama A."/>
            <person name="Inagaki F."/>
            <person name="Takami H."/>
        </authorList>
    </citation>
    <scope>NUCLEOTIDE SEQUENCE</scope>
    <source>
        <strain evidence="1">Expedition CK06-06</strain>
    </source>
</reference>
<organism evidence="1">
    <name type="scientific">marine sediment metagenome</name>
    <dbReference type="NCBI Taxonomy" id="412755"/>
    <lineage>
        <taxon>unclassified sequences</taxon>
        <taxon>metagenomes</taxon>
        <taxon>ecological metagenomes</taxon>
    </lineage>
</organism>
<feature type="non-terminal residue" evidence="1">
    <location>
        <position position="31"/>
    </location>
</feature>
<evidence type="ECO:0000313" key="1">
    <source>
        <dbReference type="EMBL" id="GAH60179.1"/>
    </source>
</evidence>